<feature type="compositionally biased region" description="Basic and acidic residues" evidence="4">
    <location>
        <begin position="298"/>
        <end position="315"/>
    </location>
</feature>
<keyword evidence="2" id="KW-0863">Zinc-finger</keyword>
<protein>
    <submittedName>
        <fullName evidence="6">SNR48 protein</fullName>
    </submittedName>
</protein>
<keyword evidence="1" id="KW-0479">Metal-binding</keyword>
<evidence type="ECO:0000256" key="3">
    <source>
        <dbReference type="ARBA" id="ARBA00022833"/>
    </source>
</evidence>
<dbReference type="GO" id="GO:0008270">
    <property type="term" value="F:zinc ion binding"/>
    <property type="evidence" value="ECO:0007669"/>
    <property type="project" value="UniProtKB-KW"/>
</dbReference>
<comment type="caution">
    <text evidence="6">The sequence shown here is derived from an EMBL/GenBank/DDBJ whole genome shotgun (WGS) entry which is preliminary data.</text>
</comment>
<dbReference type="InterPro" id="IPR051591">
    <property type="entry name" value="UPF0224_FAM112_RNA_Proc"/>
</dbReference>
<dbReference type="Pfam" id="PF05253">
    <property type="entry name" value="zf-U11-48K"/>
    <property type="match status" value="1"/>
</dbReference>
<feature type="non-terminal residue" evidence="6">
    <location>
        <position position="1"/>
    </location>
</feature>
<dbReference type="Proteomes" id="UP000524187">
    <property type="component" value="Unassembled WGS sequence"/>
</dbReference>
<accession>A0A7K8NCW6</accession>
<keyword evidence="3" id="KW-0862">Zinc</keyword>
<dbReference type="InterPro" id="IPR036236">
    <property type="entry name" value="Znf_C2H2_sf"/>
</dbReference>
<feature type="compositionally biased region" description="Basic residues" evidence="4">
    <location>
        <begin position="279"/>
        <end position="297"/>
    </location>
</feature>
<dbReference type="PROSITE" id="PS51800">
    <property type="entry name" value="ZF_CHHC_U11_48K"/>
    <property type="match status" value="1"/>
</dbReference>
<evidence type="ECO:0000256" key="4">
    <source>
        <dbReference type="SAM" id="MobiDB-lite"/>
    </source>
</evidence>
<evidence type="ECO:0000259" key="5">
    <source>
        <dbReference type="PROSITE" id="PS51800"/>
    </source>
</evidence>
<dbReference type="AlphaFoldDB" id="A0A7K8NCW6"/>
<dbReference type="PANTHER" id="PTHR21402:SF10">
    <property type="entry name" value="U11_U12 SMALL NUCLEAR RIBONUCLEOPROTEIN 48 KDA PROTEIN"/>
    <property type="match status" value="1"/>
</dbReference>
<feature type="non-terminal residue" evidence="6">
    <location>
        <position position="322"/>
    </location>
</feature>
<name>A0A7K8NCW6_CASCA</name>
<evidence type="ECO:0000313" key="7">
    <source>
        <dbReference type="Proteomes" id="UP000524187"/>
    </source>
</evidence>
<evidence type="ECO:0000313" key="6">
    <source>
        <dbReference type="EMBL" id="NXE51150.1"/>
    </source>
</evidence>
<dbReference type="GO" id="GO:0005689">
    <property type="term" value="C:U12-type spliceosomal complex"/>
    <property type="evidence" value="ECO:0007669"/>
    <property type="project" value="TreeGrafter"/>
</dbReference>
<dbReference type="GO" id="GO:0005829">
    <property type="term" value="C:cytosol"/>
    <property type="evidence" value="ECO:0007669"/>
    <property type="project" value="TreeGrafter"/>
</dbReference>
<organism evidence="6 7">
    <name type="scientific">Casuarius casuarius</name>
    <name type="common">Southern cassowary</name>
    <name type="synonym">Struthio casuarius</name>
    <dbReference type="NCBI Taxonomy" id="8787"/>
    <lineage>
        <taxon>Eukaryota</taxon>
        <taxon>Metazoa</taxon>
        <taxon>Chordata</taxon>
        <taxon>Craniata</taxon>
        <taxon>Vertebrata</taxon>
        <taxon>Euteleostomi</taxon>
        <taxon>Archelosauria</taxon>
        <taxon>Archosauria</taxon>
        <taxon>Dinosauria</taxon>
        <taxon>Saurischia</taxon>
        <taxon>Theropoda</taxon>
        <taxon>Coelurosauria</taxon>
        <taxon>Aves</taxon>
        <taxon>Palaeognathae</taxon>
        <taxon>Casuariiformes</taxon>
        <taxon>Casuariidae</taxon>
        <taxon>Casuarius</taxon>
    </lineage>
</organism>
<feature type="domain" description="CHHC U11-48K-type" evidence="5">
    <location>
        <begin position="32"/>
        <end position="59"/>
    </location>
</feature>
<evidence type="ECO:0000256" key="2">
    <source>
        <dbReference type="ARBA" id="ARBA00022771"/>
    </source>
</evidence>
<dbReference type="SUPFAM" id="SSF57667">
    <property type="entry name" value="beta-beta-alpha zinc fingers"/>
    <property type="match status" value="1"/>
</dbReference>
<evidence type="ECO:0000256" key="1">
    <source>
        <dbReference type="ARBA" id="ARBA00022723"/>
    </source>
</evidence>
<feature type="compositionally biased region" description="Basic and acidic residues" evidence="4">
    <location>
        <begin position="240"/>
        <end position="262"/>
    </location>
</feature>
<proteinExistence type="predicted"/>
<dbReference type="GO" id="GO:0005654">
    <property type="term" value="C:nucleoplasm"/>
    <property type="evidence" value="ECO:0007669"/>
    <property type="project" value="TreeGrafter"/>
</dbReference>
<feature type="region of interest" description="Disordered" evidence="4">
    <location>
        <begin position="240"/>
        <end position="322"/>
    </location>
</feature>
<dbReference type="EMBL" id="VWPT01000084">
    <property type="protein sequence ID" value="NXE51150.1"/>
    <property type="molecule type" value="Genomic_DNA"/>
</dbReference>
<sequence length="322" mass="37421">VVRRPGNARLGRLGGLRGVPAALTCALRQAERVTCPYDAHHRMPPSSLQRHAASCRLRRMGYSKEEEEEMYDSSFFYEKLKIPTVKMDKDLQFHIVQQAKAASAKEGVGYNQGSYSSLPLEVPQNHKRFTCDLTQADRLALYDYVVDETKKQRSRSQITENDSDLFVDLAAKITQDDSQKGPKSHLEILAEMRDYKRRRQSYRAKNVHITKKSYTEVIRDVIGVHMEELSNHWQEENRLDNAEVCEGGKSKSSGRREDRRSASVDSRQSGGSCKDTDRPRHRRETSRSPSKRKRSRERGKDRDSRRKREREDDKYHSHKRRK</sequence>
<keyword evidence="7" id="KW-1185">Reference proteome</keyword>
<dbReference type="InterPro" id="IPR022776">
    <property type="entry name" value="TRM13/UPF0224_CHHC_Znf_dom"/>
</dbReference>
<gene>
    <name evidence="6" type="primary">Snrnp48</name>
    <name evidence="6" type="ORF">CASCAS_R12361</name>
</gene>
<reference evidence="6 7" key="1">
    <citation type="submission" date="2019-09" db="EMBL/GenBank/DDBJ databases">
        <title>Bird 10,000 Genomes (B10K) Project - Family phase.</title>
        <authorList>
            <person name="Zhang G."/>
        </authorList>
    </citation>
    <scope>NUCLEOTIDE SEQUENCE [LARGE SCALE GENOMIC DNA]</scope>
    <source>
        <strain evidence="6">B10K-LSUMZ-50683</strain>
        <tissue evidence="6">Muscle</tissue>
    </source>
</reference>
<dbReference type="PANTHER" id="PTHR21402">
    <property type="entry name" value="GAMETOCYTE SPECIFIC FACTOR 1-RELATED"/>
    <property type="match status" value="1"/>
</dbReference>